<feature type="region of interest" description="Disordered" evidence="1">
    <location>
        <begin position="234"/>
        <end position="283"/>
    </location>
</feature>
<accession>A0A136ISQ4</accession>
<reference evidence="3" key="1">
    <citation type="submission" date="2016-02" db="EMBL/GenBank/DDBJ databases">
        <title>Draft genome sequence of Microdochium bolleyi, a fungal endophyte of beachgrass.</title>
        <authorList>
            <consortium name="DOE Joint Genome Institute"/>
            <person name="David A.S."/>
            <person name="May G."/>
            <person name="Haridas S."/>
            <person name="Lim J."/>
            <person name="Wang M."/>
            <person name="Labutti K."/>
            <person name="Lipzen A."/>
            <person name="Barry K."/>
            <person name="Grigoriev I.V."/>
        </authorList>
    </citation>
    <scope>NUCLEOTIDE SEQUENCE [LARGE SCALE GENOMIC DNA]</scope>
    <source>
        <strain evidence="3">J235TASD1</strain>
    </source>
</reference>
<evidence type="ECO:0000256" key="1">
    <source>
        <dbReference type="SAM" id="MobiDB-lite"/>
    </source>
</evidence>
<feature type="region of interest" description="Disordered" evidence="1">
    <location>
        <begin position="107"/>
        <end position="164"/>
    </location>
</feature>
<keyword evidence="3" id="KW-1185">Reference proteome</keyword>
<sequence length="379" mass="40608">MAANTCQTGRNGIDDPPPSYELLDQSTQTTVAPAAPTTTIGATTASDETAPRATRAADTAGGRTGAGLTTGIIRVIRDKKTISLVPVCTPARDAVMTITLKPTFSLSKPDMTFLRGGPPPPSPPPPPEVARSGSSSTTEAADNTSNDKEDTGSVGGQRNSDAAPVRTITLGKAVFHDISSSKADVTIGSSEFKMKKTYASLAGLGWCRWGRDGEGDTDKNFYLMAHCTVTDKAENKNEKRAKKREKEKVKKDKRKRAKKQATSSSSDSEPESAPDDRVPTRDDLTGGVRVAEYHSSNSMGGVRTRQSITQRGFSKGFRHVAKAAVGDYREDRIVILVDGLSAAQREEVLITAVVERERRKRADDEANSIVEEVLMGVLL</sequence>
<feature type="compositionally biased region" description="Pro residues" evidence="1">
    <location>
        <begin position="117"/>
        <end position="128"/>
    </location>
</feature>
<proteinExistence type="predicted"/>
<evidence type="ECO:0000313" key="3">
    <source>
        <dbReference type="Proteomes" id="UP000070501"/>
    </source>
</evidence>
<feature type="compositionally biased region" description="Basic and acidic residues" evidence="1">
    <location>
        <begin position="234"/>
        <end position="250"/>
    </location>
</feature>
<gene>
    <name evidence="2" type="ORF">Micbo1qcDRAFT_178567</name>
</gene>
<dbReference type="EMBL" id="KQ964260">
    <property type="protein sequence ID" value="KXJ87918.1"/>
    <property type="molecule type" value="Genomic_DNA"/>
</dbReference>
<dbReference type="InParanoid" id="A0A136ISQ4"/>
<name>A0A136ISQ4_9PEZI</name>
<evidence type="ECO:0000313" key="2">
    <source>
        <dbReference type="EMBL" id="KXJ87918.1"/>
    </source>
</evidence>
<protein>
    <submittedName>
        <fullName evidence="2">Uncharacterized protein</fullName>
    </submittedName>
</protein>
<feature type="compositionally biased region" description="Polar residues" evidence="1">
    <location>
        <begin position="132"/>
        <end position="144"/>
    </location>
</feature>
<dbReference type="OrthoDB" id="4725912at2759"/>
<feature type="region of interest" description="Disordered" evidence="1">
    <location>
        <begin position="29"/>
        <end position="66"/>
    </location>
</feature>
<dbReference type="Proteomes" id="UP000070501">
    <property type="component" value="Unassembled WGS sequence"/>
</dbReference>
<dbReference type="AlphaFoldDB" id="A0A136ISQ4"/>
<feature type="compositionally biased region" description="Basic and acidic residues" evidence="1">
    <location>
        <begin position="274"/>
        <end position="283"/>
    </location>
</feature>
<organism evidence="2 3">
    <name type="scientific">Microdochium bolleyi</name>
    <dbReference type="NCBI Taxonomy" id="196109"/>
    <lineage>
        <taxon>Eukaryota</taxon>
        <taxon>Fungi</taxon>
        <taxon>Dikarya</taxon>
        <taxon>Ascomycota</taxon>
        <taxon>Pezizomycotina</taxon>
        <taxon>Sordariomycetes</taxon>
        <taxon>Xylariomycetidae</taxon>
        <taxon>Xylariales</taxon>
        <taxon>Microdochiaceae</taxon>
        <taxon>Microdochium</taxon>
    </lineage>
</organism>